<feature type="compositionally biased region" description="Polar residues" evidence="1">
    <location>
        <begin position="221"/>
        <end position="236"/>
    </location>
</feature>
<feature type="region of interest" description="Disordered" evidence="1">
    <location>
        <begin position="940"/>
        <end position="966"/>
    </location>
</feature>
<protein>
    <submittedName>
        <fullName evidence="3">Uncharacterized protein LOC111015485</fullName>
    </submittedName>
</protein>
<dbReference type="GO" id="GO:0008017">
    <property type="term" value="F:microtubule binding"/>
    <property type="evidence" value="ECO:0007669"/>
    <property type="project" value="InterPro"/>
</dbReference>
<dbReference type="PANTHER" id="PTHR33737">
    <property type="entry name" value="OS05G0121800 PROTEIN"/>
    <property type="match status" value="1"/>
</dbReference>
<dbReference type="AlphaFoldDB" id="A0A6J1CYM8"/>
<dbReference type="PANTHER" id="PTHR33737:SF19">
    <property type="entry name" value="BNAA10G12980D PROTEIN"/>
    <property type="match status" value="1"/>
</dbReference>
<dbReference type="GeneID" id="111015485"/>
<gene>
    <name evidence="3" type="primary">LOC111015485</name>
</gene>
<dbReference type="RefSeq" id="XP_022146221.1">
    <property type="nucleotide sequence ID" value="XM_022290529.1"/>
</dbReference>
<feature type="region of interest" description="Disordered" evidence="1">
    <location>
        <begin position="376"/>
        <end position="398"/>
    </location>
</feature>
<name>A0A6J1CYM8_MOMCH</name>
<dbReference type="KEGG" id="mcha:111015485"/>
<feature type="compositionally biased region" description="Polar residues" evidence="1">
    <location>
        <begin position="256"/>
        <end position="276"/>
    </location>
</feature>
<feature type="region of interest" description="Disordered" evidence="1">
    <location>
        <begin position="568"/>
        <end position="603"/>
    </location>
</feature>
<feature type="compositionally biased region" description="Polar residues" evidence="1">
    <location>
        <begin position="376"/>
        <end position="392"/>
    </location>
</feature>
<feature type="compositionally biased region" description="Polar residues" evidence="1">
    <location>
        <begin position="586"/>
        <end position="599"/>
    </location>
</feature>
<dbReference type="InterPro" id="IPR045882">
    <property type="entry name" value="GPT1/2"/>
</dbReference>
<feature type="region of interest" description="Disordered" evidence="1">
    <location>
        <begin position="1014"/>
        <end position="1046"/>
    </location>
</feature>
<accession>A0A6J1CYM8</accession>
<evidence type="ECO:0000313" key="2">
    <source>
        <dbReference type="Proteomes" id="UP000504603"/>
    </source>
</evidence>
<evidence type="ECO:0000256" key="1">
    <source>
        <dbReference type="SAM" id="MobiDB-lite"/>
    </source>
</evidence>
<reference evidence="3" key="1">
    <citation type="submission" date="2025-08" db="UniProtKB">
        <authorList>
            <consortium name="RefSeq"/>
        </authorList>
    </citation>
    <scope>IDENTIFICATION</scope>
    <source>
        <strain evidence="3">OHB3-1</strain>
    </source>
</reference>
<dbReference type="Proteomes" id="UP000504603">
    <property type="component" value="Unplaced"/>
</dbReference>
<keyword evidence="2" id="KW-1185">Reference proteome</keyword>
<feature type="compositionally biased region" description="Polar residues" evidence="1">
    <location>
        <begin position="718"/>
        <end position="733"/>
    </location>
</feature>
<feature type="region of interest" description="Disordered" evidence="1">
    <location>
        <begin position="169"/>
        <end position="279"/>
    </location>
</feature>
<feature type="region of interest" description="Disordered" evidence="1">
    <location>
        <begin position="703"/>
        <end position="737"/>
    </location>
</feature>
<feature type="compositionally biased region" description="Basic and acidic residues" evidence="1">
    <location>
        <begin position="237"/>
        <end position="253"/>
    </location>
</feature>
<proteinExistence type="predicted"/>
<sequence length="1060" mass="114614">MESEISLLEVAGEDDFLLQQIPEDDLLNLDKDTDRITAGNSGFFLCSPLLTDRSNGTVAGSSTASSTDCTDKENINVNNLEVPKLSIMSQQMKKKKKAGGYNLRKSLAWNKAFFTEEGVLDSMELSMITGSTSTSCGEALAAIDEEIPAMPGGGCYNDLSSQDKLFTDASISTPSADRKNGRCLLPKRGSTTKDNVKSKELSTKNSNRSVSKRGSCPRPVASSSTKRPTTSKGTKTVNKEERISRVLVPKRDPAVTSWTPRNATTHASNAKNNQVAQRGVGVVNNPKRTTLKGSAINTKSALHKDVNANKSLKAKTSIQQPRRKLASPVIKMSSSHLQNESTDSNEELKAASKSLISKFIPFNDDGTRKVSASITQNAPPTGGSMLSQTQMPKPSGLRMPSPSMGFFGQKKVSSFQNLAPATSETHDLSKSYIPNVRTAGPSNYTCQLAALAPTNFVKASNGEASGETNVVSCFSSGISVQPVSHYRAKSISEAANIHLGKVNVVGASTMNNDLSAHGLEKPDLLSLSNPVLQNFGDVSRIHDEIKVQLAECKPRHLSFNNFGESTKSHLGEKNGLGSQGLPRALSNGSQDFNEPSSEQVEFPNSPKCILERISSDSQRSGIGSCNSLKRSRSSIDLEHGGSFEENIGNGSCAFEKDVNEGQDETLGTRRMRILRTKEVESSGIDHCISNECKNTIQSTSAWSNSDSMHIDDEKPTIPMSNSKSLQREGSSLTSHHDFNSHENEILAGVSNGVGENNLKSEIDLCLIQHSTADACLDIGPVVRNCNDHTDEMADISSNIEQNNTDLEMKRNLDDYGDVAIARNTDAAETLPLNPDLCTSDTENQLYEAQIQIGSEQVPNEDPQNSHVQSSVNDFNQLPGLQNRCTDLVDVSQNNHQGKCSNDDLHTSNSEEYKDEIITNGVIDYTNQVASHNNLEFQEISASARSSKHSTANSSEHTETCSTCDDNAQSMQQLTKSEDVRKQGGRTETNAVPFSEEWLAAIEAAGEDILTMKTGAVKNSPPDKSQPEPGPWSPVKRKNNQGIGPFDCTKCTITSQVDESC</sequence>
<evidence type="ECO:0000313" key="3">
    <source>
        <dbReference type="RefSeq" id="XP_022146221.1"/>
    </source>
</evidence>
<dbReference type="OrthoDB" id="1931260at2759"/>
<organism evidence="2 3">
    <name type="scientific">Momordica charantia</name>
    <name type="common">Bitter gourd</name>
    <name type="synonym">Balsam pear</name>
    <dbReference type="NCBI Taxonomy" id="3673"/>
    <lineage>
        <taxon>Eukaryota</taxon>
        <taxon>Viridiplantae</taxon>
        <taxon>Streptophyta</taxon>
        <taxon>Embryophyta</taxon>
        <taxon>Tracheophyta</taxon>
        <taxon>Spermatophyta</taxon>
        <taxon>Magnoliopsida</taxon>
        <taxon>eudicotyledons</taxon>
        <taxon>Gunneridae</taxon>
        <taxon>Pentapetalae</taxon>
        <taxon>rosids</taxon>
        <taxon>fabids</taxon>
        <taxon>Cucurbitales</taxon>
        <taxon>Cucurbitaceae</taxon>
        <taxon>Momordiceae</taxon>
        <taxon>Momordica</taxon>
    </lineage>
</organism>